<name>A0A6P5LNI7_PHACI</name>
<dbReference type="GO" id="GO:0060090">
    <property type="term" value="F:molecular adaptor activity"/>
    <property type="evidence" value="ECO:0007669"/>
    <property type="project" value="TreeGrafter"/>
</dbReference>
<sequence>MKEICRICARELCGNQRRWIFHTTTKLNLQVLLSHVLGKDVSRDGKGEFACSKCAFMLDRVYRFDTVIARIEALSIERLQKLLLEKDRLKFCIASMYRKNNDDPSTEAKAGIGTVDISSLPDVRYTALLQEDFAYSGFECWAENEDQTQEAHSCHASEGPANRPRRCRGCAALRVADSDYEAICKVPRKVARSISYGPSSTRWSTSICTEEPALSELGPPDLSSTKVPADGESMEEGTPGSSVESLDATVQASLAQQKDEEPERGSKELPKCDCCSDDQAIQYTCGHKLELALSMIKGFDYKPIQSPRGSKLPIPVKSSPPGAKPGHLMTDGTSPSFLNRPVKPHSKTPVGYSLEISELQELWDDLCEDYLPLRFQNIAEEPLQPPELNSDEATMTQPCVPDSHLAELQDKVEQTEAANKILQEKLNEMSCELKSAQEASQRQDCTIQNLSQSLKNRESETEELYQVIEGQNDTMTKLRDMLHRSQLGQLQPPEGGSPAQQQLALLELQNALFCSQLEVQKFQRATRRKERLLEDAKRNLQFMEAAAQGLEQQTEAAQTHNQELRSTLQQLQEDLRSKNQQLQMLEGTRCRETQAQEQSIQRLNYSLRQKDQLLQEYRELMQYQNNSEKSLEANEMMLEKLRHRIQDRDVALERAIDEKFCALEEKEKELHQLHLAVRERDHDLERLRCVLSSNEATIQSMESLLQAKSLELEQLSVTCRNLQWLEEEVKQKFGRWQQEHEGIVQQLQTSLHDRNKEVEDLSATLLCKLGPGQSEVAEELCLRLQRKERLLQELLSDRNKQALEHEMEIQDLLQSVSARKRESQLALGKMAQALMERSAEVQTLRQHIRGKNLGFSTDQPAEAATFIGCHHEERPIQESMQGNVKDELTLVTAKGNASASRPQSGNTEASVELEKELIHAKEELELLTRKEREGRMELSALQSMVAVQAEELQVQAADMESLTRNMQIKEDLIKDLQMQLVDPEDIPAVQRLTQEVLLLREKVASAESQGQETTENRRRQLLQVMEGLVEERGRLNEALQAERRLYSSLVEFHTHPGGSEQDQALQVELEGAQMLRGRLEEALGRSLERLSRLETPAAFGGTAGGEDTEDASTEFTDSIEEEASHNNPHQQYVKEASEKILWTEETQHSNRIPPSPTRGGGDKNSGLEEEVLCLKAEIHQHLEQKRKAEGELKDLKAQIEEAGFSSVSHIRNTLLSLCLENAELKEQMGEAMSEAWEMEEDREKEEGLGEDARRALKEDSLCAEVRKLHGKLRNANTIINLLKEQLALNSKEGDGELTPQLIVRLAEEIDRLKTEVVWAPGKPSALGDQIQEDKVSNRPYSRPQPLDLVSVLDLKLKDGYQVDSQGRLSSHGSPAESSPHGPTHQLRTQLEQCRQRYQDLQEKLLVSEATVQVQASQLEQYRVLFREPGVKQDSKQVQVDLQDLGYETCGRSENEAEREETTSPECEEHDVFSDARLTEGLHSQYNFLGSALTSSPLKKPLGKQTDFLDYGKSEDIAVLQQHIRDLKARLQNSDKVIQNLKCRVRSFSVTSDYASSLERPRKMKLKGGDLTSSPSHSLTDEDEGWQSDGMGVFCPPKMQARKDLEKLIQRVSLLEAQLPKSQVEGKLVEELKSATWPGKYDSLIQAQARELSHLRQKIREGRGVCHSLTQHLRDTVKSFEDLLRGTDIDYYLGQSFREQLAQGSQLAERLANKLNTKDRGKVDDHSSHELLALRLSKELQEKEKVIEALQSKLSTRSLTPSSSHAHSDSHRSRSSTSFLSDEMEASSDMDVASEYTQYEEDCADKAPTNILDSIHHSSNNAAPSSNLSSATTSHGTKKESSSIPATMPSSQKPPKEASQAHAGLYFNSIPKPVGICQPPLSSTPSIFLPFGPPSPAIPPLIGCCGTSVLSLAEAQQELQMLQKQLGESISPSTPAMPAPLPSNLAEVGSPHCLHTPHRTSQPHPLGISAELCRSADSGLLSSSGLWETIRPQKGTTLGDLSPNSAMCQPRSKLTGADLLEEHLSEIQNLRQRLEESICINDRLREQLEDRLSSATRANGSSASIYMPALESMPQLCNENRILREENQNLQAQLSHLSKEHSRELERLREALLASRARLQELEMELEKQKADRRQTAEDLKEKQQEVLQFREEQLSLQQKNDRLQHKMILLQQQCEENQRLFKSLQSQLQVYETLYGSSKQVLKAYSWDIYQQGPLSSDLSTLVAEVRALRSRLEYSIQVNNSLRQQLEQQLDGSPGKATLGSSCVTQAFPATSPGDKWQFFQDSISSPPVRDVGMNVPTSVFSTATSSALDPETSSFHRAKGSGLDVSPGKKSPPTLEGDAPDGSFANKRGRHMIGHIDDYSALKQQILEGKVLVHKMVSLIQVTLNSPALEARGTEVLASESIHQLRGSTSTLHQILEESASLLTMFWRAALPSTHSPAQQRKVEESMKGEILELKTKLSKQETLLQSTNERLKTSNRLKESMEQFIINQLTRTHDVLKKARTNLEEPGRKRSHQGALKQEEGHACPRFLQLPNH</sequence>
<organism evidence="4 5">
    <name type="scientific">Phascolarctos cinereus</name>
    <name type="common">Koala</name>
    <dbReference type="NCBI Taxonomy" id="38626"/>
    <lineage>
        <taxon>Eukaryota</taxon>
        <taxon>Metazoa</taxon>
        <taxon>Chordata</taxon>
        <taxon>Craniata</taxon>
        <taxon>Vertebrata</taxon>
        <taxon>Euteleostomi</taxon>
        <taxon>Mammalia</taxon>
        <taxon>Metatheria</taxon>
        <taxon>Diprotodontia</taxon>
        <taxon>Phascolarctidae</taxon>
        <taxon>Phascolarctos</taxon>
    </lineage>
</organism>
<feature type="region of interest" description="Disordered" evidence="2">
    <location>
        <begin position="1094"/>
        <end position="1113"/>
    </location>
</feature>
<dbReference type="InterPro" id="IPR040947">
    <property type="entry name" value="SMYLE_N"/>
</dbReference>
<dbReference type="GO" id="GO:0005813">
    <property type="term" value="C:centrosome"/>
    <property type="evidence" value="ECO:0007669"/>
    <property type="project" value="TreeGrafter"/>
</dbReference>
<dbReference type="RefSeq" id="XP_020859008.1">
    <property type="nucleotide sequence ID" value="XM_021003349.1"/>
</dbReference>
<dbReference type="Pfam" id="PF23246">
    <property type="entry name" value="CC_CDK5RAP2"/>
    <property type="match status" value="1"/>
</dbReference>
<feature type="region of interest" description="Disordered" evidence="2">
    <location>
        <begin position="1813"/>
        <end position="1858"/>
    </location>
</feature>
<reference evidence="5" key="1">
    <citation type="submission" date="2025-08" db="UniProtKB">
        <authorList>
            <consortium name="RefSeq"/>
        </authorList>
    </citation>
    <scope>IDENTIFICATION</scope>
    <source>
        <tissue evidence="5">Spleen</tissue>
    </source>
</reference>
<feature type="region of interest" description="Disordered" evidence="2">
    <location>
        <begin position="2312"/>
        <end position="2344"/>
    </location>
</feature>
<feature type="compositionally biased region" description="Basic and acidic residues" evidence="2">
    <location>
        <begin position="257"/>
        <end position="271"/>
    </location>
</feature>
<feature type="coiled-coil region" evidence="1">
    <location>
        <begin position="2016"/>
        <end position="2046"/>
    </location>
</feature>
<dbReference type="PANTHER" id="PTHR46501:SF2">
    <property type="entry name" value="MYOMEGALIN"/>
    <property type="match status" value="1"/>
</dbReference>
<feature type="compositionally biased region" description="Polar residues" evidence="2">
    <location>
        <begin position="1841"/>
        <end position="1852"/>
    </location>
</feature>
<feature type="region of interest" description="Disordered" evidence="2">
    <location>
        <begin position="1145"/>
        <end position="1165"/>
    </location>
</feature>
<feature type="coiled-coil region" evidence="1">
    <location>
        <begin position="2072"/>
        <end position="2180"/>
    </location>
</feature>
<feature type="coiled-coil region" evidence="1">
    <location>
        <begin position="959"/>
        <end position="1009"/>
    </location>
</feature>
<evidence type="ECO:0000256" key="1">
    <source>
        <dbReference type="SAM" id="Coils"/>
    </source>
</evidence>
<dbReference type="InterPro" id="IPR010630">
    <property type="entry name" value="Olduvai_dom"/>
</dbReference>
<feature type="region of interest" description="Disordered" evidence="2">
    <location>
        <begin position="2505"/>
        <end position="2536"/>
    </location>
</feature>
<dbReference type="PROSITE" id="PS51316">
    <property type="entry name" value="ODV"/>
    <property type="match status" value="1"/>
</dbReference>
<feature type="coiled-coil region" evidence="1">
    <location>
        <begin position="777"/>
        <end position="804"/>
    </location>
</feature>
<feature type="domain" description="Olduvai" evidence="3">
    <location>
        <begin position="1736"/>
        <end position="1808"/>
    </location>
</feature>
<dbReference type="InterPro" id="IPR056273">
    <property type="entry name" value="CDK5RAP2_MYOME_CC"/>
</dbReference>
<feature type="region of interest" description="Disordered" evidence="2">
    <location>
        <begin position="213"/>
        <end position="245"/>
    </location>
</feature>
<evidence type="ECO:0000259" key="3">
    <source>
        <dbReference type="PROSITE" id="PS51316"/>
    </source>
</evidence>
<feature type="coiled-coil region" evidence="1">
    <location>
        <begin position="519"/>
        <end position="588"/>
    </location>
</feature>
<dbReference type="Proteomes" id="UP000515140">
    <property type="component" value="Unplaced"/>
</dbReference>
<dbReference type="GO" id="GO:0090063">
    <property type="term" value="P:positive regulation of microtubule nucleation"/>
    <property type="evidence" value="ECO:0007669"/>
    <property type="project" value="TreeGrafter"/>
</dbReference>
<feature type="compositionally biased region" description="Polar residues" evidence="2">
    <location>
        <begin position="1364"/>
        <end position="1376"/>
    </location>
</feature>
<evidence type="ECO:0000313" key="5">
    <source>
        <dbReference type="RefSeq" id="XP_020859008.1"/>
    </source>
</evidence>
<dbReference type="InParanoid" id="A0A6P5LNI7"/>
<feature type="region of interest" description="Disordered" evidence="2">
    <location>
        <begin position="1364"/>
        <end position="1388"/>
    </location>
</feature>
<dbReference type="KEGG" id="pcw:110219738"/>
<dbReference type="FunCoup" id="A0A6P5LNI7">
    <property type="interactions" value="1200"/>
</dbReference>
<feature type="region of interest" description="Disordered" evidence="2">
    <location>
        <begin position="1753"/>
        <end position="1790"/>
    </location>
</feature>
<protein>
    <submittedName>
        <fullName evidence="5">Myomegalin-like isoform X1</fullName>
    </submittedName>
</protein>
<proteinExistence type="predicted"/>
<dbReference type="PANTHER" id="PTHR46501">
    <property type="entry name" value="MYOMEGALIN"/>
    <property type="match status" value="1"/>
</dbReference>
<accession>A0A6P5LNI7</accession>
<feature type="region of interest" description="Disordered" evidence="2">
    <location>
        <begin position="252"/>
        <end position="271"/>
    </location>
</feature>
<dbReference type="GO" id="GO:0007098">
    <property type="term" value="P:centrosome cycle"/>
    <property type="evidence" value="ECO:0007669"/>
    <property type="project" value="TreeGrafter"/>
</dbReference>
<feature type="region of interest" description="Disordered" evidence="2">
    <location>
        <begin position="1322"/>
        <end position="1342"/>
    </location>
</feature>
<gene>
    <name evidence="5" type="primary">LOC110219738</name>
</gene>
<feature type="region of interest" description="Disordered" evidence="2">
    <location>
        <begin position="1564"/>
        <end position="1586"/>
    </location>
</feature>
<evidence type="ECO:0000256" key="2">
    <source>
        <dbReference type="SAM" id="MobiDB-lite"/>
    </source>
</evidence>
<dbReference type="Pfam" id="PF18615">
    <property type="entry name" value="SMYLE_N"/>
    <property type="match status" value="1"/>
</dbReference>
<feature type="compositionally biased region" description="Low complexity" evidence="2">
    <location>
        <begin position="1816"/>
        <end position="1834"/>
    </location>
</feature>
<evidence type="ECO:0000313" key="4">
    <source>
        <dbReference type="Proteomes" id="UP000515140"/>
    </source>
</evidence>
<dbReference type="GeneID" id="110219738"/>
<dbReference type="GO" id="GO:0005794">
    <property type="term" value="C:Golgi apparatus"/>
    <property type="evidence" value="ECO:0007669"/>
    <property type="project" value="TreeGrafter"/>
</dbReference>
<dbReference type="InterPro" id="IPR052593">
    <property type="entry name" value="MT-associated_AKAP9-binding"/>
</dbReference>
<dbReference type="GO" id="GO:1903358">
    <property type="term" value="P:regulation of Golgi organization"/>
    <property type="evidence" value="ECO:0007669"/>
    <property type="project" value="TreeGrafter"/>
</dbReference>
<keyword evidence="1" id="KW-0175">Coiled coil</keyword>
<dbReference type="SMART" id="SM01148">
    <property type="entry name" value="DUF1220"/>
    <property type="match status" value="1"/>
</dbReference>
<feature type="coiled-coil region" evidence="1">
    <location>
        <begin position="405"/>
        <end position="439"/>
    </location>
</feature>
<keyword evidence="4" id="KW-1185">Reference proteome</keyword>